<evidence type="ECO:0000256" key="5">
    <source>
        <dbReference type="ARBA" id="ARBA00023014"/>
    </source>
</evidence>
<dbReference type="InterPro" id="IPR051198">
    <property type="entry name" value="BchE-like"/>
</dbReference>
<dbReference type="EMBL" id="ANAH02000010">
    <property type="protein sequence ID" value="EPX61476.1"/>
    <property type="molecule type" value="Genomic_DNA"/>
</dbReference>
<evidence type="ECO:0000256" key="1">
    <source>
        <dbReference type="ARBA" id="ARBA00001966"/>
    </source>
</evidence>
<dbReference type="PROSITE" id="PS51918">
    <property type="entry name" value="RADICAL_SAM"/>
    <property type="match status" value="1"/>
</dbReference>
<evidence type="ECO:0000313" key="7">
    <source>
        <dbReference type="EMBL" id="EPX61476.1"/>
    </source>
</evidence>
<dbReference type="Pfam" id="PF04055">
    <property type="entry name" value="Radical_SAM"/>
    <property type="match status" value="1"/>
</dbReference>
<comment type="caution">
    <text evidence="7">The sequence shown here is derived from an EMBL/GenBank/DDBJ whole genome shotgun (WGS) entry which is preliminary data.</text>
</comment>
<sequence>MNTTRLLVIVPPHAVSMINGSPLAPLLLKNALGPCGVDVRLFDANVRFFRWLLRPEIRQEITGELKRLVQAQFAKEVLSQDDLTQVGRLLTFLSSDYCQGNDVALLRSGMDWGGAHEVFINPPDTVPDPAFRARLMARAMDVLAEEIAAQSPEHLAFSALFHTQCETIVELCKRLRARGFQGKIILGGAAIKLSDDPYLRFLLQEASANLAYKFNLYEQFPSLAEYLAGQIGVEGVAHGTYLDAAGKLQHTVTRTSRVKKLAGPLSYDIVESESYLGDRIYPVLLSEGCYWGKCDFCDYPFLASQNPFTISATFRDPEHVVQDVRDVVERFGVKRIDLISDAVPMGYFPRLARAGGETLRALGVKMECSVRAEPRAQPQHFEAMAACGMDLVTIGVESVCDEVLEGMKKGNTYADILRCMQLARQHGIKVKANLIHDHPRMKQHHITETLTRLQEILPYIESLGVHSFGLTPHAPIAYAPQEANLAILPDRKTTNDHGQHHLQFVRTDLTPELTRGFESLKAEVESLAFELEMRRGGMSAEQRVIRLPYRWAGDHARRDSTSPDLMVEIPGKRTPFSFFVGEYAEA</sequence>
<evidence type="ECO:0000256" key="3">
    <source>
        <dbReference type="ARBA" id="ARBA00022723"/>
    </source>
</evidence>
<protein>
    <submittedName>
        <fullName evidence="7">Fe-S oxidoreductase</fullName>
    </submittedName>
</protein>
<dbReference type="SMART" id="SM00729">
    <property type="entry name" value="Elp3"/>
    <property type="match status" value="1"/>
</dbReference>
<dbReference type="RefSeq" id="WP_002622452.1">
    <property type="nucleotide sequence ID" value="NZ_ANAH02000010.1"/>
</dbReference>
<reference evidence="7" key="1">
    <citation type="submission" date="2013-05" db="EMBL/GenBank/DDBJ databases">
        <title>Genome assembly of Cystobacter fuscus DSM 2262.</title>
        <authorList>
            <person name="Sharma G."/>
            <person name="Khatri I."/>
            <person name="Kaur C."/>
            <person name="Mayilraj S."/>
            <person name="Subramanian S."/>
        </authorList>
    </citation>
    <scope>NUCLEOTIDE SEQUENCE [LARGE SCALE GENOMIC DNA]</scope>
    <source>
        <strain evidence="7">DSM 2262</strain>
    </source>
</reference>
<keyword evidence="4" id="KW-0408">Iron</keyword>
<dbReference type="Gene3D" id="3.20.20.70">
    <property type="entry name" value="Aldolase class I"/>
    <property type="match status" value="1"/>
</dbReference>
<accession>S9PEJ7</accession>
<evidence type="ECO:0000256" key="2">
    <source>
        <dbReference type="ARBA" id="ARBA00022691"/>
    </source>
</evidence>
<dbReference type="InterPro" id="IPR058240">
    <property type="entry name" value="rSAM_sf"/>
</dbReference>
<dbReference type="InterPro" id="IPR007197">
    <property type="entry name" value="rSAM"/>
</dbReference>
<dbReference type="OrthoDB" id="9762608at2"/>
<comment type="cofactor">
    <cofactor evidence="1">
        <name>[4Fe-4S] cluster</name>
        <dbReference type="ChEBI" id="CHEBI:49883"/>
    </cofactor>
</comment>
<dbReference type="GO" id="GO:0003824">
    <property type="term" value="F:catalytic activity"/>
    <property type="evidence" value="ECO:0007669"/>
    <property type="project" value="InterPro"/>
</dbReference>
<gene>
    <name evidence="7" type="ORF">D187_001259</name>
</gene>
<dbReference type="PANTHER" id="PTHR43409">
    <property type="entry name" value="ANAEROBIC MAGNESIUM-PROTOPORPHYRIN IX MONOMETHYL ESTER CYCLASE-RELATED"/>
    <property type="match status" value="1"/>
</dbReference>
<dbReference type="GO" id="GO:0046872">
    <property type="term" value="F:metal ion binding"/>
    <property type="evidence" value="ECO:0007669"/>
    <property type="project" value="UniProtKB-KW"/>
</dbReference>
<proteinExistence type="predicted"/>
<dbReference type="AlphaFoldDB" id="S9PEJ7"/>
<dbReference type="InterPro" id="IPR006638">
    <property type="entry name" value="Elp3/MiaA/NifB-like_rSAM"/>
</dbReference>
<dbReference type="SFLD" id="SFLDG01082">
    <property type="entry name" value="B12-binding_domain_containing"/>
    <property type="match status" value="1"/>
</dbReference>
<evidence type="ECO:0000256" key="4">
    <source>
        <dbReference type="ARBA" id="ARBA00023004"/>
    </source>
</evidence>
<dbReference type="SUPFAM" id="SSF102114">
    <property type="entry name" value="Radical SAM enzymes"/>
    <property type="match status" value="1"/>
</dbReference>
<keyword evidence="2" id="KW-0949">S-adenosyl-L-methionine</keyword>
<evidence type="ECO:0000313" key="8">
    <source>
        <dbReference type="Proteomes" id="UP000011682"/>
    </source>
</evidence>
<dbReference type="PANTHER" id="PTHR43409:SF16">
    <property type="entry name" value="SLR0320 PROTEIN"/>
    <property type="match status" value="1"/>
</dbReference>
<dbReference type="InterPro" id="IPR013785">
    <property type="entry name" value="Aldolase_TIM"/>
</dbReference>
<keyword evidence="8" id="KW-1185">Reference proteome</keyword>
<dbReference type="GO" id="GO:0051536">
    <property type="term" value="F:iron-sulfur cluster binding"/>
    <property type="evidence" value="ECO:0007669"/>
    <property type="project" value="UniProtKB-KW"/>
</dbReference>
<dbReference type="Proteomes" id="UP000011682">
    <property type="component" value="Unassembled WGS sequence"/>
</dbReference>
<organism evidence="7 8">
    <name type="scientific">Cystobacter fuscus (strain ATCC 25194 / DSM 2262 / NBRC 100088 / M29)</name>
    <dbReference type="NCBI Taxonomy" id="1242864"/>
    <lineage>
        <taxon>Bacteria</taxon>
        <taxon>Pseudomonadati</taxon>
        <taxon>Myxococcota</taxon>
        <taxon>Myxococcia</taxon>
        <taxon>Myxococcales</taxon>
        <taxon>Cystobacterineae</taxon>
        <taxon>Archangiaceae</taxon>
        <taxon>Cystobacter</taxon>
    </lineage>
</organism>
<dbReference type="SFLD" id="SFLDS00029">
    <property type="entry name" value="Radical_SAM"/>
    <property type="match status" value="1"/>
</dbReference>
<keyword evidence="3" id="KW-0479">Metal-binding</keyword>
<dbReference type="GO" id="GO:0005829">
    <property type="term" value="C:cytosol"/>
    <property type="evidence" value="ECO:0007669"/>
    <property type="project" value="TreeGrafter"/>
</dbReference>
<name>S9PEJ7_CYSF2</name>
<evidence type="ECO:0000259" key="6">
    <source>
        <dbReference type="PROSITE" id="PS51918"/>
    </source>
</evidence>
<keyword evidence="5" id="KW-0411">Iron-sulfur</keyword>
<feature type="domain" description="Radical SAM core" evidence="6">
    <location>
        <begin position="275"/>
        <end position="512"/>
    </location>
</feature>
<dbReference type="eggNOG" id="COG1032">
    <property type="taxonomic scope" value="Bacteria"/>
</dbReference>